<dbReference type="Proteomes" id="UP001162031">
    <property type="component" value="Unassembled WGS sequence"/>
</dbReference>
<evidence type="ECO:0008006" key="4">
    <source>
        <dbReference type="Google" id="ProtNLM"/>
    </source>
</evidence>
<sequence>MVQTSEAIHQFASSEPLCTTSVPIDTASRMKSAAAFATFVALSLCVVGSEEVPNAPALRGLRVESDTPTVHETTDESKKERRRHHHHHHHVKKVKKIAIPVPVGVPRFIPVPISVPSTVVASSDTATIVDSSTNVAAGATASGAVGSRISSTAAASGTEPVTPAPTTANGRPAATAAATVTRPSRPTPAPTRSASAGLPSGRQQQPGDATPSRDAGVIGDLSSRPTAGRANNAFGAGPNALGTSRGLPASGGSLGENPTDNRGFGFGGSNRMASFGGGMFGGAGGFNGNGVGNNFGQRAGFGPRNGFGQQQVGIGPQIGSAFGGTAAQGAMASFGQGGNNGFSRSPPTGFGSAALGGSNAMGGRRLTRRDVQRRR</sequence>
<accession>A0AAV0TDR2</accession>
<evidence type="ECO:0000313" key="2">
    <source>
        <dbReference type="EMBL" id="CAI5720225.1"/>
    </source>
</evidence>
<feature type="compositionally biased region" description="Basic residues" evidence="1">
    <location>
        <begin position="80"/>
        <end position="95"/>
    </location>
</feature>
<dbReference type="AlphaFoldDB" id="A0AAV0TDR2"/>
<gene>
    <name evidence="2" type="ORF">HBR001_LOCUS2343</name>
</gene>
<proteinExistence type="predicted"/>
<feature type="region of interest" description="Disordered" evidence="1">
    <location>
        <begin position="66"/>
        <end position="95"/>
    </location>
</feature>
<organism evidence="2 3">
    <name type="scientific">Hyaloperonospora brassicae</name>
    <name type="common">Brassica downy mildew</name>
    <name type="synonym">Peronospora brassicae</name>
    <dbReference type="NCBI Taxonomy" id="162125"/>
    <lineage>
        <taxon>Eukaryota</taxon>
        <taxon>Sar</taxon>
        <taxon>Stramenopiles</taxon>
        <taxon>Oomycota</taxon>
        <taxon>Peronosporomycetes</taxon>
        <taxon>Peronosporales</taxon>
        <taxon>Peronosporaceae</taxon>
        <taxon>Hyaloperonospora</taxon>
    </lineage>
</organism>
<reference evidence="2" key="1">
    <citation type="submission" date="2022-12" db="EMBL/GenBank/DDBJ databases">
        <authorList>
            <person name="Webb A."/>
        </authorList>
    </citation>
    <scope>NUCLEOTIDE SEQUENCE</scope>
    <source>
        <strain evidence="2">Hp1</strain>
    </source>
</reference>
<evidence type="ECO:0000256" key="1">
    <source>
        <dbReference type="SAM" id="MobiDB-lite"/>
    </source>
</evidence>
<feature type="region of interest" description="Disordered" evidence="1">
    <location>
        <begin position="337"/>
        <end position="375"/>
    </location>
</feature>
<name>A0AAV0TDR2_HYABA</name>
<evidence type="ECO:0000313" key="3">
    <source>
        <dbReference type="Proteomes" id="UP001162031"/>
    </source>
</evidence>
<protein>
    <recommendedName>
        <fullName evidence="4">RxLR effector candidate protein</fullName>
    </recommendedName>
</protein>
<keyword evidence="3" id="KW-1185">Reference proteome</keyword>
<feature type="region of interest" description="Disordered" evidence="1">
    <location>
        <begin position="154"/>
        <end position="266"/>
    </location>
</feature>
<feature type="compositionally biased region" description="Low complexity" evidence="1">
    <location>
        <begin position="164"/>
        <end position="196"/>
    </location>
</feature>
<comment type="caution">
    <text evidence="2">The sequence shown here is derived from an EMBL/GenBank/DDBJ whole genome shotgun (WGS) entry which is preliminary data.</text>
</comment>
<feature type="compositionally biased region" description="Basic residues" evidence="1">
    <location>
        <begin position="365"/>
        <end position="375"/>
    </location>
</feature>
<dbReference type="EMBL" id="CANTFL010000272">
    <property type="protein sequence ID" value="CAI5720225.1"/>
    <property type="molecule type" value="Genomic_DNA"/>
</dbReference>